<dbReference type="Proteomes" id="UP001207468">
    <property type="component" value="Unassembled WGS sequence"/>
</dbReference>
<name>A0ACC0UG96_9AGAM</name>
<dbReference type="EMBL" id="JAGFNK010000039">
    <property type="protein sequence ID" value="KAI9510578.1"/>
    <property type="molecule type" value="Genomic_DNA"/>
</dbReference>
<keyword evidence="2" id="KW-1185">Reference proteome</keyword>
<reference evidence="1" key="1">
    <citation type="submission" date="2021-03" db="EMBL/GenBank/DDBJ databases">
        <title>Evolutionary priming and transition to the ectomycorrhizal habit in an iconic lineage of mushroom-forming fungi: is preadaptation a requirement?</title>
        <authorList>
            <consortium name="DOE Joint Genome Institute"/>
            <person name="Looney B.P."/>
            <person name="Miyauchi S."/>
            <person name="Morin E."/>
            <person name="Drula E."/>
            <person name="Courty P.E."/>
            <person name="Chicoki N."/>
            <person name="Fauchery L."/>
            <person name="Kohler A."/>
            <person name="Kuo A."/>
            <person name="LaButti K."/>
            <person name="Pangilinan J."/>
            <person name="Lipzen A."/>
            <person name="Riley R."/>
            <person name="Andreopoulos W."/>
            <person name="He G."/>
            <person name="Johnson J."/>
            <person name="Barry K.W."/>
            <person name="Grigoriev I.V."/>
            <person name="Nagy L."/>
            <person name="Hibbett D."/>
            <person name="Henrissat B."/>
            <person name="Matheny P.B."/>
            <person name="Labbe J."/>
            <person name="Martin A.F."/>
        </authorList>
    </citation>
    <scope>NUCLEOTIDE SEQUENCE</scope>
    <source>
        <strain evidence="1">BPL698</strain>
    </source>
</reference>
<accession>A0ACC0UG96</accession>
<protein>
    <submittedName>
        <fullName evidence="1">Uncharacterized protein</fullName>
    </submittedName>
</protein>
<comment type="caution">
    <text evidence="1">The sequence shown here is derived from an EMBL/GenBank/DDBJ whole genome shotgun (WGS) entry which is preliminary data.</text>
</comment>
<sequence length="567" mass="61787">MNHLDTSWCPVCSRQILPKRYQIPLTPQPPPDPSPIPAPPPSSPIASAEDTNTTRLFAPRQPRRTTGTVRQKGGGGLVRGTGRVKPNGTIKRSDPKRGAMSALPPTVVPTAVKHRTVIDQSPTPLYCSDECRLADLSSMYGCLSLDYNPDRDPRDSPPLPPVPHNSFSTIPSLPDESDCSSPSTSPDSLGSTLASERNPFSSAPPDMNPSIAALARIYDFPPLPPRPTILDEEPREAPIEFDNDYRSGVMMAARHIKETLCSQKTVRRSGQNPRERGAIPGWTDGSDSWRTSVYSLARPNTPISSTSLACRDERPAAYGSFVASPHRSTGVYSTIDDSNTPVAPTHSAGSSRLSAAARANTSDDLYSKYALAFSRRSDSRTSLSGSAPQAQSFPAPARRREQNILKPGAEGKLLVPDVKLKASSTSSFHSNDGASVSSWRSGSTRSYVRSPLSRQGSEVSVESVSYSVDALTDHHELPCSLPTMKRPTVESPFSSCSCRVSSPNTVLTARSWSYDNVTTYPVMPMPRRKEIRYERRVVDGVTTVVETEVEVQPQLKRLFLFPGKERR</sequence>
<evidence type="ECO:0000313" key="2">
    <source>
        <dbReference type="Proteomes" id="UP001207468"/>
    </source>
</evidence>
<evidence type="ECO:0000313" key="1">
    <source>
        <dbReference type="EMBL" id="KAI9510578.1"/>
    </source>
</evidence>
<organism evidence="1 2">
    <name type="scientific">Russula earlei</name>
    <dbReference type="NCBI Taxonomy" id="71964"/>
    <lineage>
        <taxon>Eukaryota</taxon>
        <taxon>Fungi</taxon>
        <taxon>Dikarya</taxon>
        <taxon>Basidiomycota</taxon>
        <taxon>Agaricomycotina</taxon>
        <taxon>Agaricomycetes</taxon>
        <taxon>Russulales</taxon>
        <taxon>Russulaceae</taxon>
        <taxon>Russula</taxon>
    </lineage>
</organism>
<proteinExistence type="predicted"/>
<gene>
    <name evidence="1" type="ORF">F5148DRAFT_1274687</name>
</gene>